<keyword evidence="3" id="KW-1185">Reference proteome</keyword>
<dbReference type="EMBL" id="MUHD01000058">
    <property type="protein sequence ID" value="OXA99439.1"/>
    <property type="molecule type" value="Genomic_DNA"/>
</dbReference>
<comment type="caution">
    <text evidence="2">The sequence shown here is derived from an EMBL/GenBank/DDBJ whole genome shotgun (WGS) entry which is preliminary data.</text>
</comment>
<feature type="transmembrane region" description="Helical" evidence="1">
    <location>
        <begin position="53"/>
        <end position="74"/>
    </location>
</feature>
<keyword evidence="1" id="KW-0812">Transmembrane</keyword>
<keyword evidence="1" id="KW-0472">Membrane</keyword>
<keyword evidence="1" id="KW-1133">Transmembrane helix</keyword>
<organism evidence="2 3">
    <name type="scientific">Flavobacterium plurextorum</name>
    <dbReference type="NCBI Taxonomy" id="1114867"/>
    <lineage>
        <taxon>Bacteria</taxon>
        <taxon>Pseudomonadati</taxon>
        <taxon>Bacteroidota</taxon>
        <taxon>Flavobacteriia</taxon>
        <taxon>Flavobacteriales</taxon>
        <taxon>Flavobacteriaceae</taxon>
        <taxon>Flavobacterium</taxon>
    </lineage>
</organism>
<protein>
    <submittedName>
        <fullName evidence="2">Uncharacterized protein</fullName>
    </submittedName>
</protein>
<evidence type="ECO:0000256" key="1">
    <source>
        <dbReference type="SAM" id="Phobius"/>
    </source>
</evidence>
<sequence length="167" mass="19714">MTIPYKMNRTETRITDKDIQTIKRKVKKTKVFIFVFLSFIALWSWGLSDSDTLFSIFNTFVFVIILIALVVLVLSLKRLKVTRNDLAAQIKIVNTFKVIDKYYTLKKSSNYFIVFDSKDIPKYQVTKKTYSLINIDDFIEIEYSKFAFWILKIEHNGNDIENKQNAQ</sequence>
<dbReference type="Proteomes" id="UP000198381">
    <property type="component" value="Unassembled WGS sequence"/>
</dbReference>
<gene>
    <name evidence="2" type="ORF">B0A81_21385</name>
</gene>
<feature type="transmembrane region" description="Helical" evidence="1">
    <location>
        <begin position="31"/>
        <end position="47"/>
    </location>
</feature>
<evidence type="ECO:0000313" key="3">
    <source>
        <dbReference type="Proteomes" id="UP000198381"/>
    </source>
</evidence>
<proteinExistence type="predicted"/>
<evidence type="ECO:0000313" key="2">
    <source>
        <dbReference type="EMBL" id="OXA99439.1"/>
    </source>
</evidence>
<accession>A0ABX4CNJ2</accession>
<name>A0ABX4CNJ2_9FLAO</name>
<reference evidence="2 3" key="1">
    <citation type="submission" date="2016-11" db="EMBL/GenBank/DDBJ databases">
        <title>Whole genomes of Flavobacteriaceae.</title>
        <authorList>
            <person name="Stine C."/>
            <person name="Li C."/>
            <person name="Tadesse D."/>
        </authorList>
    </citation>
    <scope>NUCLEOTIDE SEQUENCE [LARGE SCALE GENOMIC DNA]</scope>
    <source>
        <strain evidence="2 3">CCUG 60112</strain>
    </source>
</reference>